<name>A0AAD5SCM6_9FUNG</name>
<feature type="region of interest" description="Disordered" evidence="11">
    <location>
        <begin position="430"/>
        <end position="505"/>
    </location>
</feature>
<evidence type="ECO:0000256" key="8">
    <source>
        <dbReference type="ARBA" id="ARBA00061226"/>
    </source>
</evidence>
<evidence type="ECO:0000256" key="4">
    <source>
        <dbReference type="ARBA" id="ARBA00022824"/>
    </source>
</evidence>
<evidence type="ECO:0000256" key="12">
    <source>
        <dbReference type="SAM" id="SignalP"/>
    </source>
</evidence>
<comment type="subcellular location">
    <subcellularLocation>
        <location evidence="1">Endoplasmic reticulum membrane</location>
        <topology evidence="1">Single-pass type I membrane protein</topology>
    </subcellularLocation>
</comment>
<keyword evidence="3 12" id="KW-0732">Signal</keyword>
<keyword evidence="15" id="KW-1185">Reference proteome</keyword>
<dbReference type="GO" id="GO:0034975">
    <property type="term" value="P:protein folding in endoplasmic reticulum"/>
    <property type="evidence" value="ECO:0007669"/>
    <property type="project" value="TreeGrafter"/>
</dbReference>
<dbReference type="InterPro" id="IPR008979">
    <property type="entry name" value="Galactose-bd-like_sf"/>
</dbReference>
<dbReference type="PANTHER" id="PTHR12953">
    <property type="entry name" value="MEMBRANE PROTEIN CH1 RELATED"/>
    <property type="match status" value="1"/>
</dbReference>
<proteinExistence type="inferred from homology"/>
<accession>A0AAD5SCM6</accession>
<keyword evidence="5" id="KW-1133">Transmembrane helix</keyword>
<sequence>MKPHWLPLFYLTSVPRLAAFVLNTCPAVRDLPGVAAVSTCPNLLASRTTISPLDVASLTIDRKQTGATSNEGISPTSVPGEAARIPINPKNAVVITLDPVATSADFGTTAPSDSTPSVISLIDSAVVSSIPSESRPAAPATPLQSTPPEIAHSTNSINSIESSQDTAKPSHSPSVEPLTTTLTPTDIPITSAHQSTLTESLEAPFPSSSASTPYSTSTPSPTPQNIKSSKERFNYASFDCGALVLSQNREATSATAILLNSKDQYMLNKCSAQKFVVVEICEDILVDTVMLANYEFFSSTFKDFKIYVSDRYPPKEGGWKLLGNFKAKNVRDVQVFKIENPLIWARYLKVEFVTHYGHEYFCPITLMRVYGTTMMEEMKAEEERERLTAATVEVDDLPIPSALVRVPGLLTLPNATSVIVPGVSVSPSFPELSGRGLDSSALQKLPARGSGAGRRRYANPSGSEDGGEEGEDEGQNSTSESYGSDNTASSASDTFSKQPSSTATAQPLESLFTDHFRKFEDNDLPDPSSTDPRHIPQFPNHHTSQSTDTETSTTSTLHIPHDTLGTSSIHTPPPITSHGNGGTQESIFKTILKRINVLERNASLSYKYLEEQSKALNQLFVQLEYTDRERIGQVLEGCNRTLTRSFEDMQRDYKRTWYHMYNEMEYNRISAEQQMKVLTDSVGQLRTQLAVQFFLLVAALVWSLSKNVPWGRLPLVWRVSTSDNGAVSPTIRISEDHDEESVTIPTEGRPGTPSNSQTNLSRAEKKRRKRRRSTIGIPVTQGTEEFPRLAALDIDRDLHRSTSLSPSSLRPRDRDRSGTPSPVRLASGWF</sequence>
<reference evidence="14" key="1">
    <citation type="submission" date="2020-05" db="EMBL/GenBank/DDBJ databases">
        <title>Phylogenomic resolution of chytrid fungi.</title>
        <authorList>
            <person name="Stajich J.E."/>
            <person name="Amses K."/>
            <person name="Simmons R."/>
            <person name="Seto K."/>
            <person name="Myers J."/>
            <person name="Bonds A."/>
            <person name="Quandt C.A."/>
            <person name="Barry K."/>
            <person name="Liu P."/>
            <person name="Grigoriev I."/>
            <person name="Longcore J.E."/>
            <person name="James T.Y."/>
        </authorList>
    </citation>
    <scope>NUCLEOTIDE SEQUENCE</scope>
    <source>
        <strain evidence="14">JEL0318</strain>
    </source>
</reference>
<feature type="signal peptide" evidence="12">
    <location>
        <begin position="1"/>
        <end position="19"/>
    </location>
</feature>
<feature type="region of interest" description="Disordered" evidence="11">
    <location>
        <begin position="801"/>
        <end position="830"/>
    </location>
</feature>
<evidence type="ECO:0000313" key="14">
    <source>
        <dbReference type="EMBL" id="KAJ3051973.1"/>
    </source>
</evidence>
<dbReference type="GO" id="GO:0005789">
    <property type="term" value="C:endoplasmic reticulum membrane"/>
    <property type="evidence" value="ECO:0007669"/>
    <property type="project" value="UniProtKB-SubCell"/>
</dbReference>
<protein>
    <recommendedName>
        <fullName evidence="10">SUN-like protein 1</fullName>
    </recommendedName>
</protein>
<dbReference type="PANTHER" id="PTHR12953:SF0">
    <property type="entry name" value="SUN DOMAIN-CONTAINING OSSIFICATION FACTOR"/>
    <property type="match status" value="1"/>
</dbReference>
<evidence type="ECO:0000259" key="13">
    <source>
        <dbReference type="PROSITE" id="PS51469"/>
    </source>
</evidence>
<dbReference type="InterPro" id="IPR012919">
    <property type="entry name" value="SUN_dom"/>
</dbReference>
<evidence type="ECO:0000256" key="1">
    <source>
        <dbReference type="ARBA" id="ARBA00004115"/>
    </source>
</evidence>
<evidence type="ECO:0000256" key="9">
    <source>
        <dbReference type="ARBA" id="ARBA00064635"/>
    </source>
</evidence>
<feature type="chain" id="PRO_5042230771" description="SUN-like protein 1" evidence="12">
    <location>
        <begin position="20"/>
        <end position="830"/>
    </location>
</feature>
<gene>
    <name evidence="14" type="ORF">HK097_007014</name>
</gene>
<feature type="compositionally biased region" description="Basic residues" evidence="11">
    <location>
        <begin position="764"/>
        <end position="773"/>
    </location>
</feature>
<dbReference type="InterPro" id="IPR045120">
    <property type="entry name" value="Suco/Slp1-like"/>
</dbReference>
<evidence type="ECO:0000256" key="6">
    <source>
        <dbReference type="ARBA" id="ARBA00023136"/>
    </source>
</evidence>
<feature type="region of interest" description="Disordered" evidence="11">
    <location>
        <begin position="132"/>
        <end position="227"/>
    </location>
</feature>
<feature type="compositionally biased region" description="Polar residues" evidence="11">
    <location>
        <begin position="752"/>
        <end position="761"/>
    </location>
</feature>
<feature type="compositionally biased region" description="Polar residues" evidence="11">
    <location>
        <begin position="142"/>
        <end position="173"/>
    </location>
</feature>
<dbReference type="SUPFAM" id="SSF49785">
    <property type="entry name" value="Galactose-binding domain-like"/>
    <property type="match status" value="1"/>
</dbReference>
<feature type="compositionally biased region" description="Low complexity" evidence="11">
    <location>
        <begin position="204"/>
        <end position="219"/>
    </location>
</feature>
<feature type="region of interest" description="Disordered" evidence="11">
    <location>
        <begin position="727"/>
        <end position="780"/>
    </location>
</feature>
<keyword evidence="6" id="KW-0472">Membrane</keyword>
<feature type="domain" description="SUN" evidence="13">
    <location>
        <begin position="207"/>
        <end position="374"/>
    </location>
</feature>
<evidence type="ECO:0000256" key="10">
    <source>
        <dbReference type="ARBA" id="ARBA00075366"/>
    </source>
</evidence>
<evidence type="ECO:0000256" key="5">
    <source>
        <dbReference type="ARBA" id="ARBA00022989"/>
    </source>
</evidence>
<keyword evidence="4" id="KW-0256">Endoplasmic reticulum</keyword>
<feature type="compositionally biased region" description="Low complexity" evidence="11">
    <location>
        <begin position="177"/>
        <end position="190"/>
    </location>
</feature>
<dbReference type="Gene3D" id="2.60.120.260">
    <property type="entry name" value="Galactose-binding domain-like"/>
    <property type="match status" value="1"/>
</dbReference>
<feature type="compositionally biased region" description="Polar residues" evidence="11">
    <location>
        <begin position="475"/>
        <end position="505"/>
    </location>
</feature>
<comment type="subunit">
    <text evidence="9">Interacts with EMP65.</text>
</comment>
<evidence type="ECO:0000256" key="11">
    <source>
        <dbReference type="SAM" id="MobiDB-lite"/>
    </source>
</evidence>
<dbReference type="Pfam" id="PF07738">
    <property type="entry name" value="Sad1_UNC"/>
    <property type="match status" value="1"/>
</dbReference>
<dbReference type="Proteomes" id="UP001212841">
    <property type="component" value="Unassembled WGS sequence"/>
</dbReference>
<keyword evidence="7" id="KW-0325">Glycoprotein</keyword>
<evidence type="ECO:0000256" key="2">
    <source>
        <dbReference type="ARBA" id="ARBA00022692"/>
    </source>
</evidence>
<organism evidence="14 15">
    <name type="scientific">Rhizophlyctis rosea</name>
    <dbReference type="NCBI Taxonomy" id="64517"/>
    <lineage>
        <taxon>Eukaryota</taxon>
        <taxon>Fungi</taxon>
        <taxon>Fungi incertae sedis</taxon>
        <taxon>Chytridiomycota</taxon>
        <taxon>Chytridiomycota incertae sedis</taxon>
        <taxon>Chytridiomycetes</taxon>
        <taxon>Rhizophlyctidales</taxon>
        <taxon>Rhizophlyctidaceae</taxon>
        <taxon>Rhizophlyctis</taxon>
    </lineage>
</organism>
<dbReference type="AlphaFoldDB" id="A0AAD5SCM6"/>
<dbReference type="EMBL" id="JADGJD010000339">
    <property type="protein sequence ID" value="KAJ3051973.1"/>
    <property type="molecule type" value="Genomic_DNA"/>
</dbReference>
<dbReference type="PROSITE" id="PS51469">
    <property type="entry name" value="SUN"/>
    <property type="match status" value="1"/>
</dbReference>
<comment type="similarity">
    <text evidence="8">Belongs to the SLP1 family.</text>
</comment>
<evidence type="ECO:0000313" key="15">
    <source>
        <dbReference type="Proteomes" id="UP001212841"/>
    </source>
</evidence>
<comment type="caution">
    <text evidence="14">The sequence shown here is derived from an EMBL/GenBank/DDBJ whole genome shotgun (WGS) entry which is preliminary data.</text>
</comment>
<feature type="compositionally biased region" description="Low complexity" evidence="11">
    <location>
        <begin position="543"/>
        <end position="556"/>
    </location>
</feature>
<dbReference type="FunFam" id="2.60.120.260:FF:000099">
    <property type="entry name" value="Uncharacterized protein, isoform C"/>
    <property type="match status" value="1"/>
</dbReference>
<evidence type="ECO:0000256" key="7">
    <source>
        <dbReference type="ARBA" id="ARBA00023180"/>
    </source>
</evidence>
<evidence type="ECO:0000256" key="3">
    <source>
        <dbReference type="ARBA" id="ARBA00022729"/>
    </source>
</evidence>
<feature type="region of interest" description="Disordered" evidence="11">
    <location>
        <begin position="518"/>
        <end position="582"/>
    </location>
</feature>
<keyword evidence="2" id="KW-0812">Transmembrane</keyword>
<feature type="compositionally biased region" description="Acidic residues" evidence="11">
    <location>
        <begin position="465"/>
        <end position="474"/>
    </location>
</feature>